<proteinExistence type="inferred from homology"/>
<dbReference type="AlphaFoldDB" id="A0A5B8MZU2"/>
<sequence length="552" mass="61089">MTLDPSSSSLSSSSSFISSHLLKLPAVTRDRVLDSEGSCQVILQTLPPLAKQYCLRICFSGEASEAMLDGWIAPESKDGLKRHKVAVETLLALGIWKKVDEEPPHQHTQSNKFRKTTAKSNAVRQATYKMNESFMAKVQVILQQGIRSVWTEPTQAMRSILPTREELHAHSQACWDSLLLFLAGGEGEDLGNYSSNRRSSGMLAMEIDAEGGDKALDLEMVLTRLKLLERGARGKGSNEDGDVEMVGDGKVQGRSTTREGFQFLLRPPAEQIWTIVDEFLQMQYDLNGEKGAAAVSFLLQLGFCEEGKTCELSSLSGESAKGDAMTSEVAFALAKLGLLYLFKNPESKAGDLWVLPTHLSKLLCQKQEEDVFGGEALGGGGGPASSSGGEEGIIVETNYRVYAYTTSPLKRAILELFCLEEYVLPNLYVGRLSRESCNAAFEAGIGAELIVDYLRRNAHPQTYRIRAKTPVVPETIADSVRLWEAETKRLAMTPCAFYDKFESKELYLESLGHAKERGKLLWSNDENMRLAVKLDHYNDMRTFIKEAKSRNA</sequence>
<dbReference type="GO" id="GO:0006289">
    <property type="term" value="P:nucleotide-excision repair"/>
    <property type="evidence" value="ECO:0007669"/>
    <property type="project" value="InterPro"/>
</dbReference>
<dbReference type="Pfam" id="PF03849">
    <property type="entry name" value="Tfb2"/>
    <property type="match status" value="1"/>
</dbReference>
<accession>A0A5B8MZU2</accession>
<dbReference type="Gene3D" id="3.30.70.2610">
    <property type="match status" value="1"/>
</dbReference>
<evidence type="ECO:0000256" key="2">
    <source>
        <dbReference type="ARBA" id="ARBA00007132"/>
    </source>
</evidence>
<organism evidence="10 11">
    <name type="scientific">Chloropicon primus</name>
    <dbReference type="NCBI Taxonomy" id="1764295"/>
    <lineage>
        <taxon>Eukaryota</taxon>
        <taxon>Viridiplantae</taxon>
        <taxon>Chlorophyta</taxon>
        <taxon>Chloropicophyceae</taxon>
        <taxon>Chloropicales</taxon>
        <taxon>Chloropicaceae</taxon>
        <taxon>Chloropicon</taxon>
    </lineage>
</organism>
<comment type="similarity">
    <text evidence="2 8">Belongs to the TFB2 family.</text>
</comment>
<dbReference type="Proteomes" id="UP000316726">
    <property type="component" value="Chromosome 15"/>
</dbReference>
<dbReference type="GO" id="GO:0003690">
    <property type="term" value="F:double-stranded DNA binding"/>
    <property type="evidence" value="ECO:0007669"/>
    <property type="project" value="TreeGrafter"/>
</dbReference>
<name>A0A5B8MZU2_9CHLO</name>
<keyword evidence="3 8" id="KW-0227">DNA damage</keyword>
<keyword evidence="4 8" id="KW-0805">Transcription regulation</keyword>
<keyword evidence="6 8" id="KW-0234">DNA repair</keyword>
<reference evidence="10 11" key="1">
    <citation type="submission" date="2018-07" db="EMBL/GenBank/DDBJ databases">
        <title>The complete nuclear genome of the prasinophyte Chloropicon primus (CCMP1205).</title>
        <authorList>
            <person name="Pombert J.-F."/>
            <person name="Otis C."/>
            <person name="Turmel M."/>
            <person name="Lemieux C."/>
        </authorList>
    </citation>
    <scope>NUCLEOTIDE SEQUENCE [LARGE SCALE GENOMIC DNA]</scope>
    <source>
        <strain evidence="10 11">CCMP1205</strain>
    </source>
</reference>
<evidence type="ECO:0000313" key="10">
    <source>
        <dbReference type="EMBL" id="QDZ24974.1"/>
    </source>
</evidence>
<feature type="domain" description="Transcription factor Tfb2 C-terminal" evidence="9">
    <location>
        <begin position="479"/>
        <end position="545"/>
    </location>
</feature>
<evidence type="ECO:0000313" key="11">
    <source>
        <dbReference type="Proteomes" id="UP000316726"/>
    </source>
</evidence>
<dbReference type="GO" id="GO:0001671">
    <property type="term" value="F:ATPase activator activity"/>
    <property type="evidence" value="ECO:0007669"/>
    <property type="project" value="InterPro"/>
</dbReference>
<dbReference type="STRING" id="1764295.A0A5B8MZU2"/>
<evidence type="ECO:0000256" key="8">
    <source>
        <dbReference type="RuleBase" id="RU364024"/>
    </source>
</evidence>
<dbReference type="EMBL" id="CP031048">
    <property type="protein sequence ID" value="QDZ24974.1"/>
    <property type="molecule type" value="Genomic_DNA"/>
</dbReference>
<dbReference type="OrthoDB" id="364513at2759"/>
<keyword evidence="7 8" id="KW-0539">Nucleus</keyword>
<evidence type="ECO:0000256" key="5">
    <source>
        <dbReference type="ARBA" id="ARBA00023163"/>
    </source>
</evidence>
<dbReference type="Pfam" id="PF18307">
    <property type="entry name" value="Tfb2_C"/>
    <property type="match status" value="1"/>
</dbReference>
<dbReference type="GO" id="GO:0005675">
    <property type="term" value="C:transcription factor TFIIH holo complex"/>
    <property type="evidence" value="ECO:0007669"/>
    <property type="project" value="TreeGrafter"/>
</dbReference>
<comment type="subcellular location">
    <subcellularLocation>
        <location evidence="1 8">Nucleus</location>
    </subcellularLocation>
</comment>
<protein>
    <recommendedName>
        <fullName evidence="8">RNA polymerase II transcription factor B subunit 2</fullName>
    </recommendedName>
</protein>
<evidence type="ECO:0000256" key="3">
    <source>
        <dbReference type="ARBA" id="ARBA00022763"/>
    </source>
</evidence>
<keyword evidence="11" id="KW-1185">Reference proteome</keyword>
<dbReference type="PANTHER" id="PTHR13152:SF0">
    <property type="entry name" value="GENERAL TRANSCRIPTION FACTOR IIH SUBUNIT 4"/>
    <property type="match status" value="1"/>
</dbReference>
<evidence type="ECO:0000256" key="4">
    <source>
        <dbReference type="ARBA" id="ARBA00023015"/>
    </source>
</evidence>
<comment type="function">
    <text evidence="8">Component of the general transcription and DNA repair factor IIH (TFIIH) core complex which is involved in general and transcription-coupled nucleotide excision repair (NER) of damaged DNA.</text>
</comment>
<dbReference type="InterPro" id="IPR040662">
    <property type="entry name" value="Tfb2_C"/>
</dbReference>
<dbReference type="PANTHER" id="PTHR13152">
    <property type="entry name" value="TFIIH, POLYPEPTIDE 4"/>
    <property type="match status" value="1"/>
</dbReference>
<gene>
    <name evidence="10" type="ORF">A3770_15p74920</name>
</gene>
<dbReference type="GO" id="GO:0000439">
    <property type="term" value="C:transcription factor TFIIH core complex"/>
    <property type="evidence" value="ECO:0007669"/>
    <property type="project" value="InterPro"/>
</dbReference>
<evidence type="ECO:0000256" key="7">
    <source>
        <dbReference type="ARBA" id="ARBA00023242"/>
    </source>
</evidence>
<evidence type="ECO:0000256" key="1">
    <source>
        <dbReference type="ARBA" id="ARBA00004123"/>
    </source>
</evidence>
<dbReference type="InterPro" id="IPR004598">
    <property type="entry name" value="TFIIH_p52/Tfb2"/>
</dbReference>
<evidence type="ECO:0000259" key="9">
    <source>
        <dbReference type="Pfam" id="PF18307"/>
    </source>
</evidence>
<keyword evidence="5 8" id="KW-0804">Transcription</keyword>
<evidence type="ECO:0000256" key="6">
    <source>
        <dbReference type="ARBA" id="ARBA00023204"/>
    </source>
</evidence>